<dbReference type="PANTHER" id="PTHR47506:SF3">
    <property type="entry name" value="HTH-TYPE TRANSCRIPTIONAL REGULATOR LMRA"/>
    <property type="match status" value="1"/>
</dbReference>
<dbReference type="InterPro" id="IPR001647">
    <property type="entry name" value="HTH_TetR"/>
</dbReference>
<proteinExistence type="predicted"/>
<dbReference type="Proteomes" id="UP000028864">
    <property type="component" value="Unassembled WGS sequence"/>
</dbReference>
<dbReference type="PANTHER" id="PTHR47506">
    <property type="entry name" value="TRANSCRIPTIONAL REGULATORY PROTEIN"/>
    <property type="match status" value="1"/>
</dbReference>
<reference evidence="6" key="1">
    <citation type="submission" date="2014-05" db="EMBL/GenBank/DDBJ databases">
        <authorList>
            <person name="Urmite Genomes"/>
        </authorList>
    </citation>
    <scope>NUCLEOTIDE SEQUENCE</scope>
    <source>
        <strain evidence="6">DSM 44074</strain>
    </source>
</reference>
<dbReference type="Pfam" id="PF21993">
    <property type="entry name" value="TetR_C_13_2"/>
    <property type="match status" value="1"/>
</dbReference>
<sequence>MSGDALNSRDRLVAGAADLLARHGFGTMSMRELARHADAPLGSTYHYFPGGKPELTAEAVRWADRETGAVLRQGLVDGPVAGLRSFVHMWRRALVDSDFGRGCAVMAVAVHEDPGDAARDAAVFAFSNWTTELSAVLRRCGISHEAAAELATLVIAAVEGAVAMCRAERSLQPLEVVATRLEGLLRS</sequence>
<dbReference type="RefSeq" id="WP_030137378.1">
    <property type="nucleotide sequence ID" value="NZ_LK021337.1"/>
</dbReference>
<evidence type="ECO:0000259" key="5">
    <source>
        <dbReference type="PROSITE" id="PS50977"/>
    </source>
</evidence>
<dbReference type="PROSITE" id="PS50977">
    <property type="entry name" value="HTH_TETR_2"/>
    <property type="match status" value="1"/>
</dbReference>
<evidence type="ECO:0000256" key="1">
    <source>
        <dbReference type="ARBA" id="ARBA00023015"/>
    </source>
</evidence>
<dbReference type="EMBL" id="LK021337">
    <property type="protein sequence ID" value="CDQ43482.1"/>
    <property type="molecule type" value="Genomic_DNA"/>
</dbReference>
<dbReference type="InterPro" id="IPR054156">
    <property type="entry name" value="YxaF_TetR_C"/>
</dbReference>
<gene>
    <name evidence="6" type="ORF">BN1047_01349</name>
</gene>
<name>A0AAV2WH34_MYCNE</name>
<evidence type="ECO:0000256" key="4">
    <source>
        <dbReference type="PROSITE-ProRule" id="PRU00335"/>
    </source>
</evidence>
<reference evidence="6" key="2">
    <citation type="submission" date="2015-09" db="EMBL/GenBank/DDBJ databases">
        <title>Draft genome sequence of Mycobacterium neoaurum DSM 44074.</title>
        <authorList>
            <person name="Croce O."/>
            <person name="Robert C."/>
            <person name="Raoult D."/>
            <person name="Drancourt M."/>
        </authorList>
    </citation>
    <scope>NUCLEOTIDE SEQUENCE</scope>
    <source>
        <strain evidence="6">DSM 44074</strain>
    </source>
</reference>
<evidence type="ECO:0000256" key="3">
    <source>
        <dbReference type="ARBA" id="ARBA00023163"/>
    </source>
</evidence>
<accession>A0AAV2WH34</accession>
<dbReference type="Pfam" id="PF00440">
    <property type="entry name" value="TetR_N"/>
    <property type="match status" value="1"/>
</dbReference>
<protein>
    <submittedName>
        <fullName evidence="6">Transcriptional regulatory protein</fullName>
    </submittedName>
</protein>
<feature type="DNA-binding region" description="H-T-H motif" evidence="4">
    <location>
        <begin position="29"/>
        <end position="48"/>
    </location>
</feature>
<keyword evidence="1" id="KW-0805">Transcription regulation</keyword>
<dbReference type="GO" id="GO:0003677">
    <property type="term" value="F:DNA binding"/>
    <property type="evidence" value="ECO:0007669"/>
    <property type="project" value="UniProtKB-UniRule"/>
</dbReference>
<evidence type="ECO:0000313" key="6">
    <source>
        <dbReference type="EMBL" id="CDQ43482.1"/>
    </source>
</evidence>
<keyword evidence="2 4" id="KW-0238">DNA-binding</keyword>
<keyword evidence="3" id="KW-0804">Transcription</keyword>
<dbReference type="SUPFAM" id="SSF46689">
    <property type="entry name" value="Homeodomain-like"/>
    <property type="match status" value="1"/>
</dbReference>
<organism evidence="6 7">
    <name type="scientific">Mycolicibacterium neoaurum</name>
    <name type="common">Mycobacterium neoaurum</name>
    <dbReference type="NCBI Taxonomy" id="1795"/>
    <lineage>
        <taxon>Bacteria</taxon>
        <taxon>Bacillati</taxon>
        <taxon>Actinomycetota</taxon>
        <taxon>Actinomycetes</taxon>
        <taxon>Mycobacteriales</taxon>
        <taxon>Mycobacteriaceae</taxon>
        <taxon>Mycolicibacterium</taxon>
    </lineage>
</organism>
<dbReference type="Gene3D" id="1.10.357.10">
    <property type="entry name" value="Tetracycline Repressor, domain 2"/>
    <property type="match status" value="1"/>
</dbReference>
<feature type="domain" description="HTH tetR-type" evidence="5">
    <location>
        <begin position="6"/>
        <end position="66"/>
    </location>
</feature>
<evidence type="ECO:0000313" key="7">
    <source>
        <dbReference type="Proteomes" id="UP000028864"/>
    </source>
</evidence>
<evidence type="ECO:0000256" key="2">
    <source>
        <dbReference type="ARBA" id="ARBA00023125"/>
    </source>
</evidence>
<dbReference type="SUPFAM" id="SSF48498">
    <property type="entry name" value="Tetracyclin repressor-like, C-terminal domain"/>
    <property type="match status" value="1"/>
</dbReference>
<dbReference type="AlphaFoldDB" id="A0AAV2WH34"/>
<dbReference type="InterPro" id="IPR009057">
    <property type="entry name" value="Homeodomain-like_sf"/>
</dbReference>
<dbReference type="InterPro" id="IPR036271">
    <property type="entry name" value="Tet_transcr_reg_TetR-rel_C_sf"/>
</dbReference>